<proteinExistence type="predicted"/>
<protein>
    <submittedName>
        <fullName evidence="1">Uncharacterized protein</fullName>
    </submittedName>
</protein>
<gene>
    <name evidence="1" type="ORF">AVDCRST_MAG10-3445</name>
</gene>
<reference evidence="1" key="1">
    <citation type="submission" date="2020-02" db="EMBL/GenBank/DDBJ databases">
        <authorList>
            <person name="Meier V. D."/>
        </authorList>
    </citation>
    <scope>NUCLEOTIDE SEQUENCE</scope>
    <source>
        <strain evidence="1">AVDCRST_MAG10</strain>
    </source>
</reference>
<evidence type="ECO:0000313" key="1">
    <source>
        <dbReference type="EMBL" id="CAA9273666.1"/>
    </source>
</evidence>
<accession>A0A6J4JCB2</accession>
<sequence length="59" mass="6876">MDPFPTPEGPAMTKICPLRRVLRCVGWRLSADCVRWRLSADCVRWRLSADCVRWRLSAD</sequence>
<dbReference type="EMBL" id="CADCTB010000208">
    <property type="protein sequence ID" value="CAA9273666.1"/>
    <property type="molecule type" value="Genomic_DNA"/>
</dbReference>
<dbReference type="AlphaFoldDB" id="A0A6J4JCB2"/>
<name>A0A6J4JCB2_9ACTN</name>
<organism evidence="1">
    <name type="scientific">uncultured Acidimicrobiales bacterium</name>
    <dbReference type="NCBI Taxonomy" id="310071"/>
    <lineage>
        <taxon>Bacteria</taxon>
        <taxon>Bacillati</taxon>
        <taxon>Actinomycetota</taxon>
        <taxon>Acidimicrobiia</taxon>
        <taxon>Acidimicrobiales</taxon>
        <taxon>environmental samples</taxon>
    </lineage>
</organism>